<dbReference type="EMBL" id="AJAT01000012">
    <property type="protein sequence ID" value="EOL45517.1"/>
    <property type="molecule type" value="Genomic_DNA"/>
</dbReference>
<reference evidence="9 10" key="1">
    <citation type="submission" date="2013-02" db="EMBL/GenBank/DDBJ databases">
        <title>The Genome Sequence of Enterococcus phoeniculicola BAA-412.</title>
        <authorList>
            <consortium name="The Broad Institute Genome Sequencing Platform"/>
            <consortium name="The Broad Institute Genome Sequencing Center for Infectious Disease"/>
            <person name="Earl A.M."/>
            <person name="Gilmore M.S."/>
            <person name="Lebreton F."/>
            <person name="Walker B."/>
            <person name="Young S.K."/>
            <person name="Zeng Q."/>
            <person name="Gargeya S."/>
            <person name="Fitzgerald M."/>
            <person name="Haas B."/>
            <person name="Abouelleil A."/>
            <person name="Alvarado L."/>
            <person name="Arachchi H.M."/>
            <person name="Berlin A.M."/>
            <person name="Chapman S.B."/>
            <person name="Dewar J."/>
            <person name="Goldberg J."/>
            <person name="Griggs A."/>
            <person name="Gujja S."/>
            <person name="Hansen M."/>
            <person name="Howarth C."/>
            <person name="Imamovic A."/>
            <person name="Larimer J."/>
            <person name="McCowan C."/>
            <person name="Murphy C."/>
            <person name="Neiman D."/>
            <person name="Pearson M."/>
            <person name="Priest M."/>
            <person name="Roberts A."/>
            <person name="Saif S."/>
            <person name="Shea T."/>
            <person name="Sisk P."/>
            <person name="Sykes S."/>
            <person name="Wortman J."/>
            <person name="Nusbaum C."/>
            <person name="Birren B."/>
        </authorList>
    </citation>
    <scope>NUCLEOTIDE SEQUENCE [LARGE SCALE GENOMIC DNA]</scope>
    <source>
        <strain evidence="9 10">ATCC BAA-412</strain>
    </source>
</reference>
<organism evidence="9 10">
    <name type="scientific">Enterococcus phoeniculicola ATCC BAA-412</name>
    <dbReference type="NCBI Taxonomy" id="1158610"/>
    <lineage>
        <taxon>Bacteria</taxon>
        <taxon>Bacillati</taxon>
        <taxon>Bacillota</taxon>
        <taxon>Bacilli</taxon>
        <taxon>Lactobacillales</taxon>
        <taxon>Enterococcaceae</taxon>
        <taxon>Enterococcus</taxon>
    </lineage>
</organism>
<keyword evidence="5" id="KW-0808">Transferase</keyword>
<dbReference type="OrthoDB" id="9769191at2"/>
<evidence type="ECO:0000256" key="1">
    <source>
        <dbReference type="ARBA" id="ARBA00004496"/>
    </source>
</evidence>
<keyword evidence="7" id="KW-0418">Kinase</keyword>
<dbReference type="GO" id="GO:0005737">
    <property type="term" value="C:cytoplasm"/>
    <property type="evidence" value="ECO:0007669"/>
    <property type="project" value="UniProtKB-SubCell"/>
</dbReference>
<gene>
    <name evidence="9" type="ORF">UC3_01407</name>
</gene>
<evidence type="ECO:0000256" key="5">
    <source>
        <dbReference type="ARBA" id="ARBA00022679"/>
    </source>
</evidence>
<dbReference type="HOGENOM" id="CLU_012312_5_4_9"/>
<dbReference type="FunFam" id="2.70.70.10:FF:000001">
    <property type="entry name" value="PTS system glucose-specific IIA component"/>
    <property type="match status" value="1"/>
</dbReference>
<dbReference type="PROSITE" id="PS51093">
    <property type="entry name" value="PTS_EIIA_TYPE_1"/>
    <property type="match status" value="1"/>
</dbReference>
<dbReference type="AlphaFoldDB" id="R3WDL1"/>
<dbReference type="GO" id="GO:0016301">
    <property type="term" value="F:kinase activity"/>
    <property type="evidence" value="ECO:0007669"/>
    <property type="project" value="UniProtKB-KW"/>
</dbReference>
<evidence type="ECO:0000256" key="2">
    <source>
        <dbReference type="ARBA" id="ARBA00004651"/>
    </source>
</evidence>
<comment type="caution">
    <text evidence="9">The sequence shown here is derived from an EMBL/GenBank/DDBJ whole genome shotgun (WGS) entry which is preliminary data.</text>
</comment>
<evidence type="ECO:0000259" key="8">
    <source>
        <dbReference type="PROSITE" id="PS51093"/>
    </source>
</evidence>
<evidence type="ECO:0000313" key="10">
    <source>
        <dbReference type="Proteomes" id="UP000013785"/>
    </source>
</evidence>
<dbReference type="NCBIfam" id="TIGR00830">
    <property type="entry name" value="PTBA"/>
    <property type="match status" value="1"/>
</dbReference>
<dbReference type="InterPro" id="IPR001127">
    <property type="entry name" value="PTS_EIIA_1_perm"/>
</dbReference>
<protein>
    <submittedName>
        <fullName evidence="9">PTS system, glucose subfamily, IIA component</fullName>
    </submittedName>
</protein>
<evidence type="ECO:0000256" key="3">
    <source>
        <dbReference type="ARBA" id="ARBA00022448"/>
    </source>
</evidence>
<dbReference type="InterPro" id="IPR050890">
    <property type="entry name" value="PTS_EIIA_component"/>
</dbReference>
<dbReference type="GO" id="GO:0005886">
    <property type="term" value="C:plasma membrane"/>
    <property type="evidence" value="ECO:0007669"/>
    <property type="project" value="UniProtKB-SubCell"/>
</dbReference>
<dbReference type="Proteomes" id="UP000013785">
    <property type="component" value="Unassembled WGS sequence"/>
</dbReference>
<comment type="subcellular location">
    <subcellularLocation>
        <location evidence="2">Cell membrane</location>
        <topology evidence="2">Multi-pass membrane protein</topology>
    </subcellularLocation>
    <subcellularLocation>
        <location evidence="1">Cytoplasm</location>
    </subcellularLocation>
</comment>
<keyword evidence="3" id="KW-0813">Transport</keyword>
<dbReference type="PANTHER" id="PTHR45008:SF1">
    <property type="entry name" value="PTS SYSTEM GLUCOSE-SPECIFIC EIIA COMPONENT"/>
    <property type="match status" value="1"/>
</dbReference>
<proteinExistence type="predicted"/>
<dbReference type="RefSeq" id="WP_010768070.1">
    <property type="nucleotide sequence ID" value="NZ_ASWE01000003.1"/>
</dbReference>
<keyword evidence="10" id="KW-1185">Reference proteome</keyword>
<evidence type="ECO:0000256" key="4">
    <source>
        <dbReference type="ARBA" id="ARBA00022597"/>
    </source>
</evidence>
<sequence length="152" mass="16349">MFFSKKNRIYAPVAGTFVPLKEVNDPVFAQGMMGDGVAVEPKETHILSPVDGTVTMISEQQHGIGIQMEDGTDLLIHMGIDTVELGGTPFLTKVAIGDKVSSGDLLSIMDIEAIQSLGKETVIMLIATGKQLSKVQFSSRREVEASSELARI</sequence>
<dbReference type="PROSITE" id="PS00371">
    <property type="entry name" value="PTS_EIIA_TYPE_1_HIS"/>
    <property type="match status" value="1"/>
</dbReference>
<evidence type="ECO:0000313" key="9">
    <source>
        <dbReference type="EMBL" id="EOL45517.1"/>
    </source>
</evidence>
<dbReference type="STRING" id="154621.RV11_GL000046"/>
<dbReference type="Gene3D" id="2.70.70.10">
    <property type="entry name" value="Glucose Permease (Domain IIA)"/>
    <property type="match status" value="1"/>
</dbReference>
<evidence type="ECO:0000256" key="6">
    <source>
        <dbReference type="ARBA" id="ARBA00022683"/>
    </source>
</evidence>
<accession>R3WDL1</accession>
<dbReference type="GO" id="GO:0009401">
    <property type="term" value="P:phosphoenolpyruvate-dependent sugar phosphotransferase system"/>
    <property type="evidence" value="ECO:0007669"/>
    <property type="project" value="UniProtKB-KW"/>
</dbReference>
<keyword evidence="6" id="KW-0598">Phosphotransferase system</keyword>
<evidence type="ECO:0000256" key="7">
    <source>
        <dbReference type="ARBA" id="ARBA00022777"/>
    </source>
</evidence>
<dbReference type="PATRIC" id="fig|1158610.3.peg.1389"/>
<dbReference type="Pfam" id="PF00358">
    <property type="entry name" value="PTS_EIIA_1"/>
    <property type="match status" value="1"/>
</dbReference>
<dbReference type="SUPFAM" id="SSF51261">
    <property type="entry name" value="Duplicated hybrid motif"/>
    <property type="match status" value="1"/>
</dbReference>
<dbReference type="PANTHER" id="PTHR45008">
    <property type="entry name" value="PTS SYSTEM GLUCOSE-SPECIFIC EIIA COMPONENT"/>
    <property type="match status" value="1"/>
</dbReference>
<dbReference type="eggNOG" id="COG2190">
    <property type="taxonomic scope" value="Bacteria"/>
</dbReference>
<dbReference type="InterPro" id="IPR011055">
    <property type="entry name" value="Dup_hybrid_motif"/>
</dbReference>
<feature type="domain" description="PTS EIIA type-1" evidence="8">
    <location>
        <begin position="25"/>
        <end position="129"/>
    </location>
</feature>
<name>R3WDL1_9ENTE</name>
<keyword evidence="4" id="KW-0762">Sugar transport</keyword>